<gene>
    <name evidence="2" type="ORF">FB567DRAFT_339061</name>
</gene>
<dbReference type="Proteomes" id="UP000813461">
    <property type="component" value="Unassembled WGS sequence"/>
</dbReference>
<evidence type="ECO:0000313" key="2">
    <source>
        <dbReference type="EMBL" id="KAH7088452.1"/>
    </source>
</evidence>
<dbReference type="EMBL" id="JAGMVJ010000008">
    <property type="protein sequence ID" value="KAH7088452.1"/>
    <property type="molecule type" value="Genomic_DNA"/>
</dbReference>
<keyword evidence="3" id="KW-1185">Reference proteome</keyword>
<feature type="region of interest" description="Disordered" evidence="1">
    <location>
        <begin position="15"/>
        <end position="47"/>
    </location>
</feature>
<comment type="caution">
    <text evidence="2">The sequence shown here is derived from an EMBL/GenBank/DDBJ whole genome shotgun (WGS) entry which is preliminary data.</text>
</comment>
<name>A0A8K0W0A9_9PLEO</name>
<evidence type="ECO:0008006" key="4">
    <source>
        <dbReference type="Google" id="ProtNLM"/>
    </source>
</evidence>
<protein>
    <recommendedName>
        <fullName evidence="4">Heterokaryon incompatibility domain-containing protein</fullName>
    </recommendedName>
</protein>
<reference evidence="2" key="1">
    <citation type="journal article" date="2021" name="Nat. Commun.">
        <title>Genetic determinants of endophytism in the Arabidopsis root mycobiome.</title>
        <authorList>
            <person name="Mesny F."/>
            <person name="Miyauchi S."/>
            <person name="Thiergart T."/>
            <person name="Pickel B."/>
            <person name="Atanasova L."/>
            <person name="Karlsson M."/>
            <person name="Huettel B."/>
            <person name="Barry K.W."/>
            <person name="Haridas S."/>
            <person name="Chen C."/>
            <person name="Bauer D."/>
            <person name="Andreopoulos W."/>
            <person name="Pangilinan J."/>
            <person name="LaButti K."/>
            <person name="Riley R."/>
            <person name="Lipzen A."/>
            <person name="Clum A."/>
            <person name="Drula E."/>
            <person name="Henrissat B."/>
            <person name="Kohler A."/>
            <person name="Grigoriev I.V."/>
            <person name="Martin F.M."/>
            <person name="Hacquard S."/>
        </authorList>
    </citation>
    <scope>NUCLEOTIDE SEQUENCE</scope>
    <source>
        <strain evidence="2">MPI-SDFR-AT-0120</strain>
    </source>
</reference>
<proteinExistence type="predicted"/>
<evidence type="ECO:0000313" key="3">
    <source>
        <dbReference type="Proteomes" id="UP000813461"/>
    </source>
</evidence>
<accession>A0A8K0W0A9</accession>
<dbReference type="OrthoDB" id="194358at2759"/>
<feature type="compositionally biased region" description="Polar residues" evidence="1">
    <location>
        <begin position="31"/>
        <end position="47"/>
    </location>
</feature>
<sequence length="122" mass="13630">MSLAYLNPTFVHRAARPRVRPEARSPKSRPGTPSVSHTYPKSLPQSSIGIPEQAFTHAPIDLQNNSIRLLEVLPADPKDPNGIIQCRIRHDTTAAVYTCLSYVWGVEDPLRKRMVLINGKSF</sequence>
<dbReference type="AlphaFoldDB" id="A0A8K0W0A9"/>
<organism evidence="2 3">
    <name type="scientific">Paraphoma chrysanthemicola</name>
    <dbReference type="NCBI Taxonomy" id="798071"/>
    <lineage>
        <taxon>Eukaryota</taxon>
        <taxon>Fungi</taxon>
        <taxon>Dikarya</taxon>
        <taxon>Ascomycota</taxon>
        <taxon>Pezizomycotina</taxon>
        <taxon>Dothideomycetes</taxon>
        <taxon>Pleosporomycetidae</taxon>
        <taxon>Pleosporales</taxon>
        <taxon>Pleosporineae</taxon>
        <taxon>Phaeosphaeriaceae</taxon>
        <taxon>Paraphoma</taxon>
    </lineage>
</organism>
<evidence type="ECO:0000256" key="1">
    <source>
        <dbReference type="SAM" id="MobiDB-lite"/>
    </source>
</evidence>